<dbReference type="SUPFAM" id="SSF48452">
    <property type="entry name" value="TPR-like"/>
    <property type="match status" value="1"/>
</dbReference>
<sequence>MSKDEEWVMIALDPKMSRRQGMPPQLPIPKSEFEGLADKGLSIDNARKWIKSFLNDSPAGKDGNWRKKNSQLVSALEVFLDKAPLLDRAQKGFAENDFEKALSALKRIASMDPDDHAARLNLAAAQTALRDYPAALKTYQSLRKTFEGDADYHVGLGQVHATLSNKDAAIDEFVLALEAQPDCQPALDALAKLGVLVPVYENPRDAASLTYVRSDKVDEYLTSVWDAEARDAAYYLEQLAYHEREARPIVVFAIAERIIKLGDAGSAERGELAKIAALRDLGRRDDALAAAKAYVEKAQSAGAYVELGRSLAAAGNVDEARAALDKALEADPGDLLALQYRFWPADAATNIQGVSNAIPALAAFADAHPNAVGAWRSLARAKIATGAKDEGIDLLKKAVALRPEDDDLRAELWTHLGNEKRYQEIVEDAGKLENLAKRDWKLRWNEAEAYLGLEKKIEARGAFSAINFDDSLHVDIRKRAKRAVKSIDEGLTLGGVMSNPETPPAAT</sequence>
<name>A0A4U1J0Z3_9BACT</name>
<organism evidence="2 3">
    <name type="scientific">Polyangium fumosum</name>
    <dbReference type="NCBI Taxonomy" id="889272"/>
    <lineage>
        <taxon>Bacteria</taxon>
        <taxon>Pseudomonadati</taxon>
        <taxon>Myxococcota</taxon>
        <taxon>Polyangia</taxon>
        <taxon>Polyangiales</taxon>
        <taxon>Polyangiaceae</taxon>
        <taxon>Polyangium</taxon>
    </lineage>
</organism>
<dbReference type="SMART" id="SM00028">
    <property type="entry name" value="TPR"/>
    <property type="match status" value="4"/>
</dbReference>
<dbReference type="PROSITE" id="PS50005">
    <property type="entry name" value="TPR"/>
    <property type="match status" value="3"/>
</dbReference>
<proteinExistence type="predicted"/>
<dbReference type="Proteomes" id="UP000309215">
    <property type="component" value="Unassembled WGS sequence"/>
</dbReference>
<dbReference type="OrthoDB" id="5483857at2"/>
<feature type="repeat" description="TPR" evidence="1">
    <location>
        <begin position="301"/>
        <end position="334"/>
    </location>
</feature>
<dbReference type="PANTHER" id="PTHR12558">
    <property type="entry name" value="CELL DIVISION CYCLE 16,23,27"/>
    <property type="match status" value="1"/>
</dbReference>
<dbReference type="InterPro" id="IPR011990">
    <property type="entry name" value="TPR-like_helical_dom_sf"/>
</dbReference>
<evidence type="ECO:0000313" key="2">
    <source>
        <dbReference type="EMBL" id="TKD00671.1"/>
    </source>
</evidence>
<feature type="repeat" description="TPR" evidence="1">
    <location>
        <begin position="372"/>
        <end position="405"/>
    </location>
</feature>
<dbReference type="PANTHER" id="PTHR12558:SF13">
    <property type="entry name" value="CELL DIVISION CYCLE PROTEIN 27 HOMOLOG"/>
    <property type="match status" value="1"/>
</dbReference>
<evidence type="ECO:0000313" key="3">
    <source>
        <dbReference type="Proteomes" id="UP000309215"/>
    </source>
</evidence>
<dbReference type="InterPro" id="IPR019734">
    <property type="entry name" value="TPR_rpt"/>
</dbReference>
<gene>
    <name evidence="2" type="ORF">E8A74_33640</name>
</gene>
<dbReference type="RefSeq" id="WP_136933224.1">
    <property type="nucleotide sequence ID" value="NZ_SSMQ01000045.1"/>
</dbReference>
<feature type="repeat" description="TPR" evidence="1">
    <location>
        <begin position="150"/>
        <end position="183"/>
    </location>
</feature>
<dbReference type="AlphaFoldDB" id="A0A4U1J0Z3"/>
<comment type="caution">
    <text evidence="2">The sequence shown here is derived from an EMBL/GenBank/DDBJ whole genome shotgun (WGS) entry which is preliminary data.</text>
</comment>
<keyword evidence="3" id="KW-1185">Reference proteome</keyword>
<dbReference type="EMBL" id="SSMQ01000045">
    <property type="protein sequence ID" value="TKD00671.1"/>
    <property type="molecule type" value="Genomic_DNA"/>
</dbReference>
<dbReference type="Pfam" id="PF14559">
    <property type="entry name" value="TPR_19"/>
    <property type="match status" value="1"/>
</dbReference>
<dbReference type="Gene3D" id="1.25.40.10">
    <property type="entry name" value="Tetratricopeptide repeat domain"/>
    <property type="match status" value="3"/>
</dbReference>
<dbReference type="Pfam" id="PF13432">
    <property type="entry name" value="TPR_16"/>
    <property type="match status" value="2"/>
</dbReference>
<accession>A0A4U1J0Z3</accession>
<evidence type="ECO:0000256" key="1">
    <source>
        <dbReference type="PROSITE-ProRule" id="PRU00339"/>
    </source>
</evidence>
<protein>
    <submittedName>
        <fullName evidence="2">Tetratricopeptide repeat protein</fullName>
    </submittedName>
</protein>
<keyword evidence="1" id="KW-0802">TPR repeat</keyword>
<reference evidence="2 3" key="1">
    <citation type="submission" date="2019-04" db="EMBL/GenBank/DDBJ databases">
        <authorList>
            <person name="Li Y."/>
            <person name="Wang J."/>
        </authorList>
    </citation>
    <scope>NUCLEOTIDE SEQUENCE [LARGE SCALE GENOMIC DNA]</scope>
    <source>
        <strain evidence="2 3">DSM 14668</strain>
    </source>
</reference>